<dbReference type="CDD" id="cd01292">
    <property type="entry name" value="metallo-dependent_hydrolases"/>
    <property type="match status" value="1"/>
</dbReference>
<keyword evidence="3" id="KW-1185">Reference proteome</keyword>
<dbReference type="AlphaFoldDB" id="A0A212R389"/>
<dbReference type="GO" id="GO:0016787">
    <property type="term" value="F:hydrolase activity"/>
    <property type="evidence" value="ECO:0007669"/>
    <property type="project" value="InterPro"/>
</dbReference>
<name>A0A212R389_9CHLR</name>
<proteinExistence type="predicted"/>
<dbReference type="Pfam" id="PF04909">
    <property type="entry name" value="Amidohydro_2"/>
    <property type="match status" value="1"/>
</dbReference>
<feature type="domain" description="Amidohydrolase-related" evidence="1">
    <location>
        <begin position="12"/>
        <end position="320"/>
    </location>
</feature>
<dbReference type="PANTHER" id="PTHR42889">
    <property type="entry name" value="BLR3681 PROTEIN"/>
    <property type="match status" value="1"/>
</dbReference>
<evidence type="ECO:0000259" key="1">
    <source>
        <dbReference type="Pfam" id="PF04909"/>
    </source>
</evidence>
<accession>A0A212R389</accession>
<dbReference type="SUPFAM" id="SSF51556">
    <property type="entry name" value="Metallo-dependent hydrolases"/>
    <property type="match status" value="1"/>
</dbReference>
<evidence type="ECO:0000313" key="2">
    <source>
        <dbReference type="EMBL" id="SNB66457.1"/>
    </source>
</evidence>
<evidence type="ECO:0000313" key="3">
    <source>
        <dbReference type="Proteomes" id="UP000197025"/>
    </source>
</evidence>
<dbReference type="InterPro" id="IPR006680">
    <property type="entry name" value="Amidohydro-rel"/>
</dbReference>
<dbReference type="EMBL" id="FYEK01000028">
    <property type="protein sequence ID" value="SNB66457.1"/>
    <property type="molecule type" value="Genomic_DNA"/>
</dbReference>
<reference evidence="3" key="1">
    <citation type="submission" date="2017-06" db="EMBL/GenBank/DDBJ databases">
        <authorList>
            <person name="Varghese N."/>
            <person name="Submissions S."/>
        </authorList>
    </citation>
    <scope>NUCLEOTIDE SEQUENCE [LARGE SCALE GENOMIC DNA]</scope>
    <source>
        <strain evidence="3">JAD2</strain>
    </source>
</reference>
<sequence>MIRVDGQEIFVIDGHIHFWDGSPENWRNKYGEGWMQCFYDYHKSLSPADYVWPFDKYCKYDEETLIRDLFLEGYVDMGIFNSTYLTEFFKNGFNTHVQNYVLKQKYPERFILCGTFDPRWGEKGLDEFRRMVEEYPIQGLKLYTAEWRGESRGWRLTDPMAYRYLELCRELGIRNIHVHKGPTIYPLNKDAFDVHDVDQAASDFPDLNFIVEHCGLPRLDDFCWIAKQDKNVYAGLAVAIAFIHSRPRYFAEIIANLLYWLGPDRILFGSDYALWSPRWIIEKFMAFELPPDIREEYGVDLTLETKRKILGENAARLYGIDIAAQREKLQRDPIGQRLAAQVA</sequence>
<organism evidence="2 3">
    <name type="scientific">Thermoflexus hugenholtzii JAD2</name>
    <dbReference type="NCBI Taxonomy" id="877466"/>
    <lineage>
        <taxon>Bacteria</taxon>
        <taxon>Bacillati</taxon>
        <taxon>Chloroflexota</taxon>
        <taxon>Thermoflexia</taxon>
        <taxon>Thermoflexales</taxon>
        <taxon>Thermoflexaceae</taxon>
        <taxon>Thermoflexus</taxon>
    </lineage>
</organism>
<dbReference type="PANTHER" id="PTHR42889:SF1">
    <property type="entry name" value="BLR3681 PROTEIN"/>
    <property type="match status" value="1"/>
</dbReference>
<dbReference type="RefSeq" id="WP_088571373.1">
    <property type="nucleotide sequence ID" value="NZ_FYEK01000028.1"/>
</dbReference>
<protein>
    <recommendedName>
        <fullName evidence="1">Amidohydrolase-related domain-containing protein</fullName>
    </recommendedName>
</protein>
<gene>
    <name evidence="2" type="ORF">SAMN02746019_00001210</name>
</gene>
<dbReference type="Proteomes" id="UP000197025">
    <property type="component" value="Unassembled WGS sequence"/>
</dbReference>
<dbReference type="InterPro" id="IPR032466">
    <property type="entry name" value="Metal_Hydrolase"/>
</dbReference>
<dbReference type="InParanoid" id="A0A212R389"/>
<dbReference type="Gene3D" id="3.20.20.140">
    <property type="entry name" value="Metal-dependent hydrolases"/>
    <property type="match status" value="1"/>
</dbReference>
<dbReference type="OrthoDB" id="9777673at2"/>